<organism evidence="2 3">
    <name type="scientific">Brassicogethes aeneus</name>
    <name type="common">Rape pollen beetle</name>
    <name type="synonym">Meligethes aeneus</name>
    <dbReference type="NCBI Taxonomy" id="1431903"/>
    <lineage>
        <taxon>Eukaryota</taxon>
        <taxon>Metazoa</taxon>
        <taxon>Ecdysozoa</taxon>
        <taxon>Arthropoda</taxon>
        <taxon>Hexapoda</taxon>
        <taxon>Insecta</taxon>
        <taxon>Pterygota</taxon>
        <taxon>Neoptera</taxon>
        <taxon>Endopterygota</taxon>
        <taxon>Coleoptera</taxon>
        <taxon>Polyphaga</taxon>
        <taxon>Cucujiformia</taxon>
        <taxon>Nitidulidae</taxon>
        <taxon>Meligethinae</taxon>
        <taxon>Brassicogethes</taxon>
    </lineage>
</organism>
<feature type="compositionally biased region" description="Low complexity" evidence="1">
    <location>
        <begin position="131"/>
        <end position="141"/>
    </location>
</feature>
<dbReference type="EMBL" id="OV121139">
    <property type="protein sequence ID" value="CAH0561749.1"/>
    <property type="molecule type" value="Genomic_DNA"/>
</dbReference>
<sequence length="311" mass="34812">MNRNKPPSATFFTLAHKLKTKLSHIEGPAKAMNTAGPSQKPSKPTRKINITWKCDNKIVRMQEGGPLQPVAHFCLHHSTTLKSELSEKKQKRVRTRKKKTQLSYSSSSSEDGATNNRPSKKTHPNNKKQNSKYSLTTSSSSDEFAKNEDVNVQSSGSISLSPNDSFDIEEFLKLHAPDPKDMPATVDELPGGSTNYQELPISTEDYSEYEVIDLQTVNEQSQNLDSELTIIRQKIQVDKPLLVNACREDPVSSMRNAMKRCTFSPYQKIDVQFVDVDEVPEGAIDEGGPSRELFRLSLKQLQNSEIFIGSP</sequence>
<proteinExistence type="predicted"/>
<name>A0A9P0BF05_BRAAE</name>
<dbReference type="AlphaFoldDB" id="A0A9P0BF05"/>
<dbReference type="GO" id="GO:0004842">
    <property type="term" value="F:ubiquitin-protein transferase activity"/>
    <property type="evidence" value="ECO:0007669"/>
    <property type="project" value="InterPro"/>
</dbReference>
<protein>
    <submittedName>
        <fullName evidence="2">Uncharacterized protein</fullName>
    </submittedName>
</protein>
<feature type="compositionally biased region" description="Basic residues" evidence="1">
    <location>
        <begin position="89"/>
        <end position="100"/>
    </location>
</feature>
<dbReference type="InterPro" id="IPR035983">
    <property type="entry name" value="Hect_E3_ubiquitin_ligase"/>
</dbReference>
<dbReference type="SUPFAM" id="SSF56204">
    <property type="entry name" value="Hect, E3 ligase catalytic domain"/>
    <property type="match status" value="1"/>
</dbReference>
<evidence type="ECO:0000313" key="2">
    <source>
        <dbReference type="EMBL" id="CAH0561749.1"/>
    </source>
</evidence>
<dbReference type="OrthoDB" id="2384350at2759"/>
<feature type="compositionally biased region" description="Polar residues" evidence="1">
    <location>
        <begin position="150"/>
        <end position="161"/>
    </location>
</feature>
<keyword evidence="3" id="KW-1185">Reference proteome</keyword>
<feature type="compositionally biased region" description="Basic residues" evidence="1">
    <location>
        <begin position="118"/>
        <end position="130"/>
    </location>
</feature>
<dbReference type="Gene3D" id="3.90.1750.10">
    <property type="entry name" value="Hect, E3 ligase catalytic domains"/>
    <property type="match status" value="1"/>
</dbReference>
<accession>A0A9P0BF05</accession>
<evidence type="ECO:0000313" key="3">
    <source>
        <dbReference type="Proteomes" id="UP001154078"/>
    </source>
</evidence>
<reference evidence="2" key="1">
    <citation type="submission" date="2021-12" db="EMBL/GenBank/DDBJ databases">
        <authorList>
            <person name="King R."/>
        </authorList>
    </citation>
    <scope>NUCLEOTIDE SEQUENCE</scope>
</reference>
<feature type="region of interest" description="Disordered" evidence="1">
    <location>
        <begin position="81"/>
        <end position="161"/>
    </location>
</feature>
<gene>
    <name evidence="2" type="ORF">MELIAE_LOCUS11086</name>
</gene>
<dbReference type="Proteomes" id="UP001154078">
    <property type="component" value="Chromosome 8"/>
</dbReference>
<evidence type="ECO:0000256" key="1">
    <source>
        <dbReference type="SAM" id="MobiDB-lite"/>
    </source>
</evidence>